<sequence>MASRRLPTDKASDMTKISLPKSSLPGEAIQADRLAWLQQVQRGEQGDPVKLLKGLSATYPERWEIGIADAWQHRSDPTKIVLKLPKPASHPEGEEPTTEYLFDQETVWLLQANISYGGRVGIYISKSGEKGNTGKPNGYFYPAIWIDGLKGHIPVDRLVANAGPHRLAQLVNPHDYHNHTQANIKLTAEREVVAQVGRENVRAVRGPAREAAMEASLKLWRESLLFPSRDQYSAALLHVYAVLDQRHLLQAP</sequence>
<dbReference type="EMBL" id="QKOD01000004">
    <property type="protein sequence ID" value="RNJ44440.1"/>
    <property type="molecule type" value="Genomic_DNA"/>
</dbReference>
<name>A0A3M9XAK4_9HYPH</name>
<feature type="region of interest" description="Disordered" evidence="1">
    <location>
        <begin position="1"/>
        <end position="21"/>
    </location>
</feature>
<accession>A0A3M9XAK4</accession>
<reference evidence="2 3" key="1">
    <citation type="journal article" date="2018" name="Mol. Plant Microbe Interact.">
        <title>Taxonomically Different Co-Microsymbionts of a Relict Legume, Oxytropis popoviana, Have Complementary Sets of Symbiotic Genes and Together Increase the Efficiency of Plant Nodulation.</title>
        <authorList>
            <person name="Safronova V."/>
            <person name="Belimov A."/>
            <person name="Sazanova A."/>
            <person name="Chirak E."/>
            <person name="Verkhozina A."/>
            <person name="Kuznetsova I."/>
            <person name="Andronov E."/>
            <person name="Puhalsky J."/>
            <person name="Tikhonovich I."/>
        </authorList>
    </citation>
    <scope>NUCLEOTIDE SEQUENCE [LARGE SCALE GENOMIC DNA]</scope>
    <source>
        <strain evidence="2 3">Opo-235</strain>
    </source>
</reference>
<proteinExistence type="predicted"/>
<feature type="compositionally biased region" description="Basic and acidic residues" evidence="1">
    <location>
        <begin position="1"/>
        <end position="13"/>
    </location>
</feature>
<protein>
    <submittedName>
        <fullName evidence="2">Uncharacterized protein</fullName>
    </submittedName>
</protein>
<evidence type="ECO:0000256" key="1">
    <source>
        <dbReference type="SAM" id="MobiDB-lite"/>
    </source>
</evidence>
<dbReference type="Proteomes" id="UP000275436">
    <property type="component" value="Unassembled WGS sequence"/>
</dbReference>
<dbReference type="AlphaFoldDB" id="A0A3M9XAK4"/>
<organism evidence="2 3">
    <name type="scientific">Mesorhizobium japonicum</name>
    <dbReference type="NCBI Taxonomy" id="2066070"/>
    <lineage>
        <taxon>Bacteria</taxon>
        <taxon>Pseudomonadati</taxon>
        <taxon>Pseudomonadota</taxon>
        <taxon>Alphaproteobacteria</taxon>
        <taxon>Hyphomicrobiales</taxon>
        <taxon>Phyllobacteriaceae</taxon>
        <taxon>Mesorhizobium</taxon>
    </lineage>
</organism>
<comment type="caution">
    <text evidence="2">The sequence shown here is derived from an EMBL/GenBank/DDBJ whole genome shotgun (WGS) entry which is preliminary data.</text>
</comment>
<gene>
    <name evidence="2" type="ORF">DNR46_17530</name>
</gene>
<evidence type="ECO:0000313" key="2">
    <source>
        <dbReference type="EMBL" id="RNJ44440.1"/>
    </source>
</evidence>
<evidence type="ECO:0000313" key="3">
    <source>
        <dbReference type="Proteomes" id="UP000275436"/>
    </source>
</evidence>